<accession>A0A9Q1H3W7</accession>
<evidence type="ECO:0000313" key="1">
    <source>
        <dbReference type="EMBL" id="KAJ8031560.1"/>
    </source>
</evidence>
<organism evidence="1 2">
    <name type="scientific">Holothuria leucospilota</name>
    <name type="common">Black long sea cucumber</name>
    <name type="synonym">Mertensiothuria leucospilota</name>
    <dbReference type="NCBI Taxonomy" id="206669"/>
    <lineage>
        <taxon>Eukaryota</taxon>
        <taxon>Metazoa</taxon>
        <taxon>Echinodermata</taxon>
        <taxon>Eleutherozoa</taxon>
        <taxon>Echinozoa</taxon>
        <taxon>Holothuroidea</taxon>
        <taxon>Aspidochirotacea</taxon>
        <taxon>Aspidochirotida</taxon>
        <taxon>Holothuriidae</taxon>
        <taxon>Holothuria</taxon>
    </lineage>
</organism>
<protein>
    <submittedName>
        <fullName evidence="1">Uncharacterized protein</fullName>
    </submittedName>
</protein>
<sequence>MLVHWAEVGDNPEVVWSKLRAEGFEVDIETVNNLLRGGPKTIYEEAEPAERTSNAEQTSKMFESVVGVDNIASYCKRKVKLTDDILQLVSATLEEDEVHSLLSLKRALEKKGVEISKTSVFRALEKLGRSIVEKKKKMNHPSGLRTPDSLGPKVKTGPRTVAEMLQSQGRNVAEKRTRIVIPRAVASPGIQQPKRLRTLLPKPVETSGSSTSTVVAAQVTSTTPMSQVSILGLLK</sequence>
<dbReference type="Proteomes" id="UP001152320">
    <property type="component" value="Chromosome 12"/>
</dbReference>
<proteinExistence type="predicted"/>
<dbReference type="OrthoDB" id="10547753at2759"/>
<dbReference type="EMBL" id="JAIZAY010000012">
    <property type="protein sequence ID" value="KAJ8031560.1"/>
    <property type="molecule type" value="Genomic_DNA"/>
</dbReference>
<keyword evidence="2" id="KW-1185">Reference proteome</keyword>
<gene>
    <name evidence="1" type="ORF">HOLleu_24790</name>
</gene>
<comment type="caution">
    <text evidence="1">The sequence shown here is derived from an EMBL/GenBank/DDBJ whole genome shotgun (WGS) entry which is preliminary data.</text>
</comment>
<evidence type="ECO:0000313" key="2">
    <source>
        <dbReference type="Proteomes" id="UP001152320"/>
    </source>
</evidence>
<dbReference type="AlphaFoldDB" id="A0A9Q1H3W7"/>
<name>A0A9Q1H3W7_HOLLE</name>
<reference evidence="1" key="1">
    <citation type="submission" date="2021-10" db="EMBL/GenBank/DDBJ databases">
        <title>Tropical sea cucumber genome reveals ecological adaptation and Cuvierian tubules defense mechanism.</title>
        <authorList>
            <person name="Chen T."/>
        </authorList>
    </citation>
    <scope>NUCLEOTIDE SEQUENCE</scope>
    <source>
        <strain evidence="1">Nanhai2018</strain>
        <tissue evidence="1">Muscle</tissue>
    </source>
</reference>